<reference evidence="1" key="2">
    <citation type="submission" date="2020-05" db="UniProtKB">
        <authorList>
            <consortium name="EnsemblMetazoa"/>
        </authorList>
    </citation>
    <scope>IDENTIFICATION</scope>
    <source>
        <strain evidence="1">LVP_AGWG</strain>
    </source>
</reference>
<dbReference type="Proteomes" id="UP000008820">
    <property type="component" value="Chromosome 2"/>
</dbReference>
<name>A0A6E8PLC1_AEDAE</name>
<keyword evidence="2" id="KW-1185">Reference proteome</keyword>
<protein>
    <submittedName>
        <fullName evidence="1">Uncharacterized protein</fullName>
    </submittedName>
</protein>
<dbReference type="EnsemblMetazoa" id="AAEL029027-RA">
    <property type="protein sequence ID" value="AAEL029027-PA"/>
    <property type="gene ID" value="AAEL029027"/>
</dbReference>
<organism evidence="1 2">
    <name type="scientific">Aedes aegypti</name>
    <name type="common">Yellowfever mosquito</name>
    <name type="synonym">Culex aegypti</name>
    <dbReference type="NCBI Taxonomy" id="7159"/>
    <lineage>
        <taxon>Eukaryota</taxon>
        <taxon>Metazoa</taxon>
        <taxon>Ecdysozoa</taxon>
        <taxon>Arthropoda</taxon>
        <taxon>Hexapoda</taxon>
        <taxon>Insecta</taxon>
        <taxon>Pterygota</taxon>
        <taxon>Neoptera</taxon>
        <taxon>Endopterygota</taxon>
        <taxon>Diptera</taxon>
        <taxon>Nematocera</taxon>
        <taxon>Culicoidea</taxon>
        <taxon>Culicidae</taxon>
        <taxon>Culicinae</taxon>
        <taxon>Aedini</taxon>
        <taxon>Aedes</taxon>
        <taxon>Stegomyia</taxon>
    </lineage>
</organism>
<dbReference type="InParanoid" id="A0A6E8PLC1"/>
<accession>A0A6E8PLC1</accession>
<evidence type="ECO:0000313" key="1">
    <source>
        <dbReference type="EnsemblMetazoa" id="AAEL029027-PA"/>
    </source>
</evidence>
<evidence type="ECO:0000313" key="2">
    <source>
        <dbReference type="Proteomes" id="UP000008820"/>
    </source>
</evidence>
<dbReference type="PROSITE" id="PS51257">
    <property type="entry name" value="PROKAR_LIPOPROTEIN"/>
    <property type="match status" value="1"/>
</dbReference>
<reference evidence="1 2" key="1">
    <citation type="submission" date="2017-06" db="EMBL/GenBank/DDBJ databases">
        <title>Aedes aegypti genome working group (AGWG) sequencing and assembly.</title>
        <authorList>
            <consortium name="Aedes aegypti Genome Working Group (AGWG)"/>
            <person name="Matthews B.J."/>
        </authorList>
    </citation>
    <scope>NUCLEOTIDE SEQUENCE [LARGE SCALE GENOMIC DNA]</scope>
    <source>
        <strain evidence="1 2">LVP_AGWG</strain>
    </source>
</reference>
<dbReference type="AlphaFoldDB" id="A0A6E8PLC1"/>
<sequence length="80" mass="8749">MKSIVISVLALGILAAIISCSPVLMENSGEVICSRDGCIFPEKDYGPSVRPYTPTLKPRVRTIIVPPLWVNSTWMEMISG</sequence>
<proteinExistence type="predicted"/>